<organism evidence="2 3">
    <name type="scientific">Nocardia bovistercoris</name>
    <dbReference type="NCBI Taxonomy" id="2785916"/>
    <lineage>
        <taxon>Bacteria</taxon>
        <taxon>Bacillati</taxon>
        <taxon>Actinomycetota</taxon>
        <taxon>Actinomycetes</taxon>
        <taxon>Mycobacteriales</taxon>
        <taxon>Nocardiaceae</taxon>
        <taxon>Nocardia</taxon>
    </lineage>
</organism>
<evidence type="ECO:0000313" key="2">
    <source>
        <dbReference type="EMBL" id="MBH0777263.1"/>
    </source>
</evidence>
<reference evidence="2" key="1">
    <citation type="submission" date="2020-11" db="EMBL/GenBank/DDBJ databases">
        <title>Nocardia NEAU-351.nov., a novel actinomycete isolated from the cow dung.</title>
        <authorList>
            <person name="Zhang X."/>
        </authorList>
    </citation>
    <scope>NUCLEOTIDE SEQUENCE</scope>
    <source>
        <strain evidence="2">NEAU-351</strain>
    </source>
</reference>
<gene>
    <name evidence="2" type="ORF">IT779_13330</name>
</gene>
<keyword evidence="3" id="KW-1185">Reference proteome</keyword>
<comment type="caution">
    <text evidence="2">The sequence shown here is derived from an EMBL/GenBank/DDBJ whole genome shotgun (WGS) entry which is preliminary data.</text>
</comment>
<dbReference type="EMBL" id="JADMLG010000004">
    <property type="protein sequence ID" value="MBH0777263.1"/>
    <property type="molecule type" value="Genomic_DNA"/>
</dbReference>
<sequence length="56" mass="5558">MSVALVDLPALPRAATVVYRAHPGAVAGVGAGQMTTATGRGARAGNHPEYTEDPAG</sequence>
<evidence type="ECO:0000256" key="1">
    <source>
        <dbReference type="SAM" id="MobiDB-lite"/>
    </source>
</evidence>
<dbReference type="Proteomes" id="UP000655751">
    <property type="component" value="Unassembled WGS sequence"/>
</dbReference>
<name>A0A931N454_9NOCA</name>
<accession>A0A931N454</accession>
<dbReference type="RefSeq" id="WP_196149566.1">
    <property type="nucleotide sequence ID" value="NZ_JADMLG010000004.1"/>
</dbReference>
<protein>
    <submittedName>
        <fullName evidence="2">Uncharacterized protein</fullName>
    </submittedName>
</protein>
<evidence type="ECO:0000313" key="3">
    <source>
        <dbReference type="Proteomes" id="UP000655751"/>
    </source>
</evidence>
<dbReference type="AlphaFoldDB" id="A0A931N454"/>
<feature type="region of interest" description="Disordered" evidence="1">
    <location>
        <begin position="36"/>
        <end position="56"/>
    </location>
</feature>
<proteinExistence type="predicted"/>